<evidence type="ECO:0000313" key="11">
    <source>
        <dbReference type="EMBL" id="KIX15144.1"/>
    </source>
</evidence>
<comment type="similarity">
    <text evidence="1 9">Belongs to the GTP-binding SRP family. SRP54 subfamily.</text>
</comment>
<keyword evidence="2 9" id="KW-0547">Nucleotide-binding</keyword>
<dbReference type="AlphaFoldDB" id="A0A0D2JAI7"/>
<dbReference type="SMART" id="SM00382">
    <property type="entry name" value="AAA"/>
    <property type="match status" value="1"/>
</dbReference>
<dbReference type="Pfam" id="PF02881">
    <property type="entry name" value="SRP54_N"/>
    <property type="match status" value="1"/>
</dbReference>
<dbReference type="SUPFAM" id="SSF52540">
    <property type="entry name" value="P-loop containing nucleoside triphosphate hydrolases"/>
    <property type="match status" value="1"/>
</dbReference>
<proteinExistence type="inferred from homology"/>
<dbReference type="InterPro" id="IPR004780">
    <property type="entry name" value="SRP"/>
</dbReference>
<dbReference type="Pfam" id="PF00448">
    <property type="entry name" value="SRP54"/>
    <property type="match status" value="1"/>
</dbReference>
<dbReference type="InterPro" id="IPR000897">
    <property type="entry name" value="SRP54_GTPase_dom"/>
</dbReference>
<evidence type="ECO:0000256" key="9">
    <source>
        <dbReference type="HAMAP-Rule" id="MF_00306"/>
    </source>
</evidence>
<evidence type="ECO:0000256" key="4">
    <source>
        <dbReference type="ARBA" id="ARBA00022884"/>
    </source>
</evidence>
<comment type="function">
    <text evidence="9">Involved in targeting and insertion of nascent membrane proteins into the cytoplasmic membrane. Binds to the hydrophobic signal sequence of the ribosome-nascent chain (RNC) as it emerges from the ribosomes. The SRP-RNC complex is then targeted to the cytoplasmic membrane where it interacts with the SRP receptor FtsY.</text>
</comment>
<comment type="domain">
    <text evidence="9">Composed of three domains: the N-terminal N domain, which is responsible for interactions with the ribosome, the central G domain, which binds GTP, and the C-terminal M domain, which binds the RNA and the signal sequence of the RNC.</text>
</comment>
<dbReference type="FunCoup" id="A0A0D2JAI7">
    <property type="interactions" value="567"/>
</dbReference>
<dbReference type="PROSITE" id="PS00300">
    <property type="entry name" value="SRP54"/>
    <property type="match status" value="1"/>
</dbReference>
<dbReference type="EC" id="3.6.5.4" evidence="9"/>
<dbReference type="NCBIfam" id="TIGR00959">
    <property type="entry name" value="ffh"/>
    <property type="match status" value="1"/>
</dbReference>
<dbReference type="GO" id="GO:0048500">
    <property type="term" value="C:signal recognition particle"/>
    <property type="evidence" value="ECO:0007669"/>
    <property type="project" value="UniProtKB-UniRule"/>
</dbReference>
<keyword evidence="9" id="KW-0963">Cytoplasm</keyword>
<comment type="caution">
    <text evidence="9">Lacks conserved residue(s) required for the propagation of feature annotation.</text>
</comment>
<dbReference type="SMART" id="SM00962">
    <property type="entry name" value="SRP54"/>
    <property type="match status" value="1"/>
</dbReference>
<feature type="binding site" evidence="9">
    <location>
        <begin position="107"/>
        <end position="114"/>
    </location>
    <ligand>
        <name>GTP</name>
        <dbReference type="ChEBI" id="CHEBI:37565"/>
    </ligand>
</feature>
<dbReference type="InterPro" id="IPR027417">
    <property type="entry name" value="P-loop_NTPase"/>
</dbReference>
<sequence>MFDHLSDRLAETFKRLKGHGKLTEQNIADAMREVRLALLEADVNYKVVKDFISQVKKRAVGQEVMRSITPAQMVIKIVHDELCTLMGKEGEPLVLTGKSPLVYMMVGLQGAGKTTTSAKLALNLKKRGKKPFLVPADVQRPAAIEQLKRLGKQVDVPVFDTDPGQDPVDICIASLADAARAECDVLILDTAGRLHVDEALMAQLKAIKERLHPQEALLVADSMTGQDAVNVAQSFHQSLGLTGVVLTKVEGDARGGAAISIRAVVDVPIKFLGVGEKLDALEVFHPDRLANRILGMGDVLSLVEKASEAIDQEKAEALAKKMAKNQFTLEDFRDQLRQIRKMGSLDSILKMLPGAGKLKNMKNMAPDEKEIKRIEAIIGSMTVAERQNHNIINASRRKRIAKGSGTTVTDVNRLLKNFRQSQKMMKQMARMGPKKGLGKMLSMRGF</sequence>
<name>A0A0D2JAI7_9BACT</name>
<accession>A0A0D2JAI7</accession>
<evidence type="ECO:0000256" key="1">
    <source>
        <dbReference type="ARBA" id="ARBA00005450"/>
    </source>
</evidence>
<dbReference type="InterPro" id="IPR022941">
    <property type="entry name" value="SRP54"/>
</dbReference>
<dbReference type="HAMAP" id="MF_00306">
    <property type="entry name" value="SRP54"/>
    <property type="match status" value="1"/>
</dbReference>
<gene>
    <name evidence="9" type="primary">ffh</name>
    <name evidence="11" type="ORF">X474_05185</name>
</gene>
<dbReference type="SMART" id="SM00963">
    <property type="entry name" value="SRP54_N"/>
    <property type="match status" value="1"/>
</dbReference>
<dbReference type="Gene3D" id="1.10.260.30">
    <property type="entry name" value="Signal recognition particle, SRP54 subunit, M-domain"/>
    <property type="match status" value="1"/>
</dbReference>
<dbReference type="PANTHER" id="PTHR11564:SF5">
    <property type="entry name" value="SIGNAL RECOGNITION PARTICLE SUBUNIT SRP54"/>
    <property type="match status" value="1"/>
</dbReference>
<dbReference type="InterPro" id="IPR013822">
    <property type="entry name" value="Signal_recog_particl_SRP54_hlx"/>
</dbReference>
<feature type="binding site" evidence="9">
    <location>
        <begin position="189"/>
        <end position="193"/>
    </location>
    <ligand>
        <name>GTP</name>
        <dbReference type="ChEBI" id="CHEBI:37565"/>
    </ligand>
</feature>
<organism evidence="11 12">
    <name type="scientific">Dethiosulfatarculus sandiegensis</name>
    <dbReference type="NCBI Taxonomy" id="1429043"/>
    <lineage>
        <taxon>Bacteria</taxon>
        <taxon>Pseudomonadati</taxon>
        <taxon>Thermodesulfobacteriota</taxon>
        <taxon>Desulfarculia</taxon>
        <taxon>Desulfarculales</taxon>
        <taxon>Desulfarculaceae</taxon>
        <taxon>Dethiosulfatarculus</taxon>
    </lineage>
</organism>
<dbReference type="GO" id="GO:0008312">
    <property type="term" value="F:7S RNA binding"/>
    <property type="evidence" value="ECO:0007669"/>
    <property type="project" value="InterPro"/>
</dbReference>
<comment type="catalytic activity">
    <reaction evidence="8 9">
        <text>GTP + H2O = GDP + phosphate + H(+)</text>
        <dbReference type="Rhea" id="RHEA:19669"/>
        <dbReference type="ChEBI" id="CHEBI:15377"/>
        <dbReference type="ChEBI" id="CHEBI:15378"/>
        <dbReference type="ChEBI" id="CHEBI:37565"/>
        <dbReference type="ChEBI" id="CHEBI:43474"/>
        <dbReference type="ChEBI" id="CHEBI:58189"/>
        <dbReference type="EC" id="3.6.5.4"/>
    </reaction>
</comment>
<dbReference type="GO" id="GO:0003924">
    <property type="term" value="F:GTPase activity"/>
    <property type="evidence" value="ECO:0007669"/>
    <property type="project" value="UniProtKB-UniRule"/>
</dbReference>
<dbReference type="InParanoid" id="A0A0D2JAI7"/>
<evidence type="ECO:0000256" key="2">
    <source>
        <dbReference type="ARBA" id="ARBA00022741"/>
    </source>
</evidence>
<dbReference type="InterPro" id="IPR036891">
    <property type="entry name" value="Signal_recog_part_SRP54_M_sf"/>
</dbReference>
<dbReference type="RefSeq" id="WP_044347095.1">
    <property type="nucleotide sequence ID" value="NZ_AZAC01000004.1"/>
</dbReference>
<dbReference type="InterPro" id="IPR042101">
    <property type="entry name" value="SRP54_N_sf"/>
</dbReference>
<dbReference type="GO" id="GO:0006614">
    <property type="term" value="P:SRP-dependent cotranslational protein targeting to membrane"/>
    <property type="evidence" value="ECO:0007669"/>
    <property type="project" value="InterPro"/>
</dbReference>
<dbReference type="FunFam" id="3.40.50.300:FF:000022">
    <property type="entry name" value="Signal recognition particle 54 kDa subunit"/>
    <property type="match status" value="1"/>
</dbReference>
<protein>
    <recommendedName>
        <fullName evidence="9">Signal recognition particle protein</fullName>
        <ecNumber evidence="9">3.6.5.4</ecNumber>
    </recommendedName>
    <alternativeName>
        <fullName evidence="9">Fifty-four homolog</fullName>
    </alternativeName>
</protein>
<dbReference type="OrthoDB" id="9804720at2"/>
<reference evidence="11 12" key="1">
    <citation type="submission" date="2013-11" db="EMBL/GenBank/DDBJ databases">
        <title>Metagenomic analysis of a methanogenic consortium involved in long chain n-alkane degradation.</title>
        <authorList>
            <person name="Davidova I.A."/>
            <person name="Callaghan A.V."/>
            <person name="Wawrik B."/>
            <person name="Pruitt S."/>
            <person name="Marks C."/>
            <person name="Duncan K.E."/>
            <person name="Suflita J.M."/>
        </authorList>
    </citation>
    <scope>NUCLEOTIDE SEQUENCE [LARGE SCALE GENOMIC DNA]</scope>
    <source>
        <strain evidence="11 12">SPR</strain>
    </source>
</reference>
<evidence type="ECO:0000313" key="12">
    <source>
        <dbReference type="Proteomes" id="UP000032233"/>
    </source>
</evidence>
<comment type="subcellular location">
    <subcellularLocation>
        <location evidence="9">Cytoplasm</location>
    </subcellularLocation>
    <text evidence="9">The SRP-RNC complex is targeted to the cytoplasmic membrane.</text>
</comment>
<evidence type="ECO:0000256" key="7">
    <source>
        <dbReference type="ARBA" id="ARBA00023274"/>
    </source>
</evidence>
<dbReference type="STRING" id="1429043.X474_05185"/>
<dbReference type="PATRIC" id="fig|1429043.3.peg.1103"/>
<keyword evidence="7 9" id="KW-0687">Ribonucleoprotein</keyword>
<feature type="domain" description="SRP54-type proteins GTP-binding" evidence="10">
    <location>
        <begin position="268"/>
        <end position="281"/>
    </location>
</feature>
<keyword evidence="4 9" id="KW-0694">RNA-binding</keyword>
<keyword evidence="12" id="KW-1185">Reference proteome</keyword>
<evidence type="ECO:0000256" key="8">
    <source>
        <dbReference type="ARBA" id="ARBA00048027"/>
    </source>
</evidence>
<keyword evidence="3 9" id="KW-0378">Hydrolase</keyword>
<dbReference type="Pfam" id="PF02978">
    <property type="entry name" value="SRP_SPB"/>
    <property type="match status" value="1"/>
</dbReference>
<dbReference type="PANTHER" id="PTHR11564">
    <property type="entry name" value="SIGNAL RECOGNITION PARTICLE 54K PROTEIN SRP54"/>
    <property type="match status" value="1"/>
</dbReference>
<dbReference type="EMBL" id="AZAC01000004">
    <property type="protein sequence ID" value="KIX15144.1"/>
    <property type="molecule type" value="Genomic_DNA"/>
</dbReference>
<dbReference type="Gene3D" id="3.40.50.300">
    <property type="entry name" value="P-loop containing nucleotide triphosphate hydrolases"/>
    <property type="match status" value="1"/>
</dbReference>
<dbReference type="Proteomes" id="UP000032233">
    <property type="component" value="Unassembled WGS sequence"/>
</dbReference>
<comment type="subunit">
    <text evidence="9">Part of the signal recognition particle protein translocation system, which is composed of SRP and FtsY.</text>
</comment>
<dbReference type="Gene3D" id="1.20.120.140">
    <property type="entry name" value="Signal recognition particle SRP54, nucleotide-binding domain"/>
    <property type="match status" value="1"/>
</dbReference>
<evidence type="ECO:0000256" key="6">
    <source>
        <dbReference type="ARBA" id="ARBA00023135"/>
    </source>
</evidence>
<dbReference type="InterPro" id="IPR004125">
    <property type="entry name" value="Signal_recog_particle_SRP54_M"/>
</dbReference>
<dbReference type="SUPFAM" id="SSF47446">
    <property type="entry name" value="Signal peptide-binding domain"/>
    <property type="match status" value="1"/>
</dbReference>
<keyword evidence="6 9" id="KW-0733">Signal recognition particle</keyword>
<evidence type="ECO:0000256" key="5">
    <source>
        <dbReference type="ARBA" id="ARBA00023134"/>
    </source>
</evidence>
<dbReference type="CDD" id="cd18539">
    <property type="entry name" value="SRP_G"/>
    <property type="match status" value="1"/>
</dbReference>
<keyword evidence="5 9" id="KW-0342">GTP-binding</keyword>
<dbReference type="GO" id="GO:0005525">
    <property type="term" value="F:GTP binding"/>
    <property type="evidence" value="ECO:0007669"/>
    <property type="project" value="UniProtKB-UniRule"/>
</dbReference>
<evidence type="ECO:0000259" key="10">
    <source>
        <dbReference type="PROSITE" id="PS00300"/>
    </source>
</evidence>
<dbReference type="InterPro" id="IPR003593">
    <property type="entry name" value="AAA+_ATPase"/>
</dbReference>
<comment type="caution">
    <text evidence="11">The sequence shown here is derived from an EMBL/GenBank/DDBJ whole genome shotgun (WGS) entry which is preliminary data.</text>
</comment>
<evidence type="ECO:0000256" key="3">
    <source>
        <dbReference type="ARBA" id="ARBA00022801"/>
    </source>
</evidence>